<keyword evidence="5" id="KW-0547">Nucleotide-binding</keyword>
<evidence type="ECO:0000256" key="6">
    <source>
        <dbReference type="ARBA" id="ARBA00022777"/>
    </source>
</evidence>
<dbReference type="GO" id="GO:0016301">
    <property type="term" value="F:kinase activity"/>
    <property type="evidence" value="ECO:0007669"/>
    <property type="project" value="UniProtKB-KW"/>
</dbReference>
<dbReference type="Proteomes" id="UP000002432">
    <property type="component" value="Chromosome"/>
</dbReference>
<proteinExistence type="predicted"/>
<protein>
    <recommendedName>
        <fullName evidence="12">DAGKc domain-containing protein</fullName>
    </recommendedName>
</protein>
<dbReference type="InterPro" id="IPR017438">
    <property type="entry name" value="ATP-NAD_kinase_N"/>
</dbReference>
<reference evidence="13 14" key="1">
    <citation type="journal article" date="2009" name="Appl. Environ. Microbiol.">
        <title>Three genomes from the phylum Acidobacteria provide insight into the lifestyles of these microorganisms in soils.</title>
        <authorList>
            <person name="Ward N.L."/>
            <person name="Challacombe J.F."/>
            <person name="Janssen P.H."/>
            <person name="Henrissat B."/>
            <person name="Coutinho P.M."/>
            <person name="Wu M."/>
            <person name="Xie G."/>
            <person name="Haft D.H."/>
            <person name="Sait M."/>
            <person name="Badger J."/>
            <person name="Barabote R.D."/>
            <person name="Bradley B."/>
            <person name="Brettin T.S."/>
            <person name="Brinkac L.M."/>
            <person name="Bruce D."/>
            <person name="Creasy T."/>
            <person name="Daugherty S.C."/>
            <person name="Davidsen T.M."/>
            <person name="DeBoy R.T."/>
            <person name="Detter J.C."/>
            <person name="Dodson R.J."/>
            <person name="Durkin A.S."/>
            <person name="Ganapathy A."/>
            <person name="Gwinn-Giglio M."/>
            <person name="Han C.S."/>
            <person name="Khouri H."/>
            <person name="Kiss H."/>
            <person name="Kothari S.P."/>
            <person name="Madupu R."/>
            <person name="Nelson K.E."/>
            <person name="Nelson W.C."/>
            <person name="Paulsen I."/>
            <person name="Penn K."/>
            <person name="Ren Q."/>
            <person name="Rosovitz M.J."/>
            <person name="Selengut J.D."/>
            <person name="Shrivastava S."/>
            <person name="Sullivan S.A."/>
            <person name="Tapia R."/>
            <person name="Thompson L.S."/>
            <person name="Watkins K.L."/>
            <person name="Yang Q."/>
            <person name="Yu C."/>
            <person name="Zafar N."/>
            <person name="Zhou L."/>
            <person name="Kuske C.R."/>
        </authorList>
    </citation>
    <scope>NUCLEOTIDE SEQUENCE [LARGE SCALE GENOMIC DNA]</scope>
    <source>
        <strain evidence="13 14">Ellin345</strain>
    </source>
</reference>
<keyword evidence="3" id="KW-0808">Transferase</keyword>
<dbReference type="InterPro" id="IPR045540">
    <property type="entry name" value="YegS/DAGK_C"/>
</dbReference>
<keyword evidence="2" id="KW-0444">Lipid biosynthesis</keyword>
<keyword evidence="9" id="KW-0443">Lipid metabolism</keyword>
<gene>
    <name evidence="13" type="ordered locus">Acid345_4650</name>
</gene>
<evidence type="ECO:0000313" key="14">
    <source>
        <dbReference type="Proteomes" id="UP000002432"/>
    </source>
</evidence>
<evidence type="ECO:0000256" key="2">
    <source>
        <dbReference type="ARBA" id="ARBA00022516"/>
    </source>
</evidence>
<dbReference type="InterPro" id="IPR050187">
    <property type="entry name" value="Lipid_Phosphate_FormReg"/>
</dbReference>
<evidence type="ECO:0000256" key="11">
    <source>
        <dbReference type="ARBA" id="ARBA00023264"/>
    </source>
</evidence>
<organism evidence="13 14">
    <name type="scientific">Koribacter versatilis (strain Ellin345)</name>
    <dbReference type="NCBI Taxonomy" id="204669"/>
    <lineage>
        <taxon>Bacteria</taxon>
        <taxon>Pseudomonadati</taxon>
        <taxon>Acidobacteriota</taxon>
        <taxon>Terriglobia</taxon>
        <taxon>Terriglobales</taxon>
        <taxon>Candidatus Korobacteraceae</taxon>
        <taxon>Candidatus Korobacter</taxon>
    </lineage>
</organism>
<name>Q1IHK0_KORVE</name>
<dbReference type="Gene3D" id="3.40.50.10330">
    <property type="entry name" value="Probable inorganic polyphosphate/atp-NAD kinase, domain 1"/>
    <property type="match status" value="1"/>
</dbReference>
<evidence type="ECO:0000256" key="1">
    <source>
        <dbReference type="ARBA" id="ARBA00001946"/>
    </source>
</evidence>
<dbReference type="InterPro" id="IPR016064">
    <property type="entry name" value="NAD/diacylglycerol_kinase_sf"/>
</dbReference>
<feature type="domain" description="DAGKc" evidence="12">
    <location>
        <begin position="1"/>
        <end position="131"/>
    </location>
</feature>
<dbReference type="Gene3D" id="2.60.200.40">
    <property type="match status" value="1"/>
</dbReference>
<dbReference type="STRING" id="204669.Acid345_4650"/>
<evidence type="ECO:0000256" key="4">
    <source>
        <dbReference type="ARBA" id="ARBA00022723"/>
    </source>
</evidence>
<keyword evidence="10" id="KW-0594">Phospholipid biosynthesis</keyword>
<dbReference type="AlphaFoldDB" id="Q1IHK0"/>
<keyword evidence="8" id="KW-0460">Magnesium</keyword>
<dbReference type="EMBL" id="CP000360">
    <property type="protein sequence ID" value="ABF43650.1"/>
    <property type="molecule type" value="Genomic_DNA"/>
</dbReference>
<dbReference type="GO" id="GO:0046872">
    <property type="term" value="F:metal ion binding"/>
    <property type="evidence" value="ECO:0007669"/>
    <property type="project" value="UniProtKB-KW"/>
</dbReference>
<dbReference type="Pfam" id="PF00781">
    <property type="entry name" value="DAGK_cat"/>
    <property type="match status" value="1"/>
</dbReference>
<dbReference type="PANTHER" id="PTHR12358">
    <property type="entry name" value="SPHINGOSINE KINASE"/>
    <property type="match status" value="1"/>
</dbReference>
<evidence type="ECO:0000256" key="9">
    <source>
        <dbReference type="ARBA" id="ARBA00023098"/>
    </source>
</evidence>
<dbReference type="EnsemblBacteria" id="ABF43650">
    <property type="protein sequence ID" value="ABF43650"/>
    <property type="gene ID" value="Acid345_4650"/>
</dbReference>
<dbReference type="GO" id="GO:0005886">
    <property type="term" value="C:plasma membrane"/>
    <property type="evidence" value="ECO:0007669"/>
    <property type="project" value="TreeGrafter"/>
</dbReference>
<sequence length="311" mass="33770">MQKVALFYNPASGRRSAQRAHDVKIAADVLRAAGKQVHVEPTRGPGTAAAQVHEAKAQGADTVLIAGGDGTIHDALQGLAGSDLTLGVIPMGTGNVLAHDLAISHQPHEAAKQLLAFQSRRIALGKVTYRGIRGPESRWFVAVAGVGGSAKLMYDVHAGLKGAHGMLAYYAQMARLALLHRFDSFNVEYRSDDGQWIKCTAVEADAVRITNFGGLMRRWAWGANLQRDDAQLVLFQTGSRPRFLHYTFSRILGRHWHTPGVELIYAKEIRCTVSNPAQRLHVEADGEYIGGPPVTIEVVPNMLNLLMEAKG</sequence>
<dbReference type="Pfam" id="PF19279">
    <property type="entry name" value="YegS_C"/>
    <property type="match status" value="1"/>
</dbReference>
<dbReference type="eggNOG" id="COG1597">
    <property type="taxonomic scope" value="Bacteria"/>
</dbReference>
<evidence type="ECO:0000259" key="12">
    <source>
        <dbReference type="PROSITE" id="PS50146"/>
    </source>
</evidence>
<comment type="cofactor">
    <cofactor evidence="1">
        <name>Mg(2+)</name>
        <dbReference type="ChEBI" id="CHEBI:18420"/>
    </cofactor>
</comment>
<evidence type="ECO:0000256" key="8">
    <source>
        <dbReference type="ARBA" id="ARBA00022842"/>
    </source>
</evidence>
<evidence type="ECO:0000256" key="5">
    <source>
        <dbReference type="ARBA" id="ARBA00022741"/>
    </source>
</evidence>
<dbReference type="InterPro" id="IPR005218">
    <property type="entry name" value="Diacylglycerol/lipid_kinase"/>
</dbReference>
<dbReference type="KEGG" id="aba:Acid345_4650"/>
<keyword evidence="14" id="KW-1185">Reference proteome</keyword>
<keyword evidence="7" id="KW-0067">ATP-binding</keyword>
<dbReference type="HOGENOM" id="CLU_045532_2_1_0"/>
<keyword evidence="6" id="KW-0418">Kinase</keyword>
<keyword evidence="4" id="KW-0479">Metal-binding</keyword>
<evidence type="ECO:0000256" key="3">
    <source>
        <dbReference type="ARBA" id="ARBA00022679"/>
    </source>
</evidence>
<dbReference type="PANTHER" id="PTHR12358:SF106">
    <property type="entry name" value="LIPID KINASE YEGS"/>
    <property type="match status" value="1"/>
</dbReference>
<dbReference type="PROSITE" id="PS50146">
    <property type="entry name" value="DAGK"/>
    <property type="match status" value="1"/>
</dbReference>
<evidence type="ECO:0000256" key="10">
    <source>
        <dbReference type="ARBA" id="ARBA00023209"/>
    </source>
</evidence>
<dbReference type="NCBIfam" id="TIGR00147">
    <property type="entry name" value="YegS/Rv2252/BmrU family lipid kinase"/>
    <property type="match status" value="1"/>
</dbReference>
<evidence type="ECO:0000256" key="7">
    <source>
        <dbReference type="ARBA" id="ARBA00022840"/>
    </source>
</evidence>
<accession>Q1IHK0</accession>
<dbReference type="GO" id="GO:0005524">
    <property type="term" value="F:ATP binding"/>
    <property type="evidence" value="ECO:0007669"/>
    <property type="project" value="UniProtKB-KW"/>
</dbReference>
<dbReference type="SUPFAM" id="SSF111331">
    <property type="entry name" value="NAD kinase/diacylglycerol kinase-like"/>
    <property type="match status" value="1"/>
</dbReference>
<dbReference type="RefSeq" id="WP_011525447.1">
    <property type="nucleotide sequence ID" value="NC_008009.1"/>
</dbReference>
<dbReference type="SMART" id="SM00046">
    <property type="entry name" value="DAGKc"/>
    <property type="match status" value="1"/>
</dbReference>
<evidence type="ECO:0000313" key="13">
    <source>
        <dbReference type="EMBL" id="ABF43650.1"/>
    </source>
</evidence>
<dbReference type="InterPro" id="IPR001206">
    <property type="entry name" value="Diacylglycerol_kinase_cat_dom"/>
</dbReference>
<dbReference type="GO" id="GO:0008654">
    <property type="term" value="P:phospholipid biosynthetic process"/>
    <property type="evidence" value="ECO:0007669"/>
    <property type="project" value="UniProtKB-KW"/>
</dbReference>
<keyword evidence="11" id="KW-1208">Phospholipid metabolism</keyword>